<dbReference type="NCBIfam" id="NF041369">
    <property type="entry name" value="Dhydh_Halo"/>
    <property type="match status" value="1"/>
</dbReference>
<dbReference type="CDD" id="cd05300">
    <property type="entry name" value="2-Hacid_dh_1"/>
    <property type="match status" value="1"/>
</dbReference>
<protein>
    <submittedName>
        <fullName evidence="4">D-2-hydroxyacid dehydrogenase</fullName>
        <ecNumber evidence="4">1.1.1.-</ecNumber>
    </submittedName>
</protein>
<feature type="domain" description="D-isomer specific 2-hydroxyacid dehydrogenase NAD-binding" evidence="3">
    <location>
        <begin position="96"/>
        <end position="272"/>
    </location>
</feature>
<dbReference type="InterPro" id="IPR036291">
    <property type="entry name" value="NAD(P)-bd_dom_sf"/>
</dbReference>
<dbReference type="InterPro" id="IPR006140">
    <property type="entry name" value="D-isomer_DH_NAD-bd"/>
</dbReference>
<dbReference type="GO" id="GO:0016491">
    <property type="term" value="F:oxidoreductase activity"/>
    <property type="evidence" value="ECO:0007669"/>
    <property type="project" value="UniProtKB-KW"/>
</dbReference>
<keyword evidence="5" id="KW-1185">Reference proteome</keyword>
<dbReference type="EC" id="1.1.1.-" evidence="4"/>
<sequence length="304" mass="32967">MHVAVHGSVSAVFDPALLVEYLRERDLEASRFDPERRGEYDGVAAFGPDEAFLDVPWVHCVRAGYDEFPVERYERADVTLTNSTGIHGTTIGETVVGMMLSFARRLHVYRDHQGAGEWAREPYESAFTLAGERLCVVGLGTLGRGIAERAAALGMDVVGVRRSPDLVPGVSEVYRPEDLHGAIADARFVALAVPLNVATAEMFGTREFDAMRGDAYVINVARGGVVEQGALVEALSRGEIAGAGLDVFDPEPLPPESPLWGMENVILTPHVGAMTDRYHADVGELIVENVERAGRGDELVNRVV</sequence>
<keyword evidence="2" id="KW-0520">NAD</keyword>
<gene>
    <name evidence="4" type="primary">ddh</name>
    <name evidence="4" type="ORF">ACFQPE_09420</name>
</gene>
<accession>A0ABD6A8X7</accession>
<evidence type="ECO:0000313" key="4">
    <source>
        <dbReference type="EMBL" id="MFC7317013.1"/>
    </source>
</evidence>
<evidence type="ECO:0000256" key="2">
    <source>
        <dbReference type="ARBA" id="ARBA00023027"/>
    </source>
</evidence>
<dbReference type="InterPro" id="IPR054891">
    <property type="entry name" value="Dhydh_Halo"/>
</dbReference>
<dbReference type="PROSITE" id="PS00671">
    <property type="entry name" value="D_2_HYDROXYACID_DH_3"/>
    <property type="match status" value="1"/>
</dbReference>
<reference evidence="4 5" key="1">
    <citation type="journal article" date="2019" name="Int. J. Syst. Evol. Microbiol.">
        <title>The Global Catalogue of Microorganisms (GCM) 10K type strain sequencing project: providing services to taxonomists for standard genome sequencing and annotation.</title>
        <authorList>
            <consortium name="The Broad Institute Genomics Platform"/>
            <consortium name="The Broad Institute Genome Sequencing Center for Infectious Disease"/>
            <person name="Wu L."/>
            <person name="Ma J."/>
        </authorList>
    </citation>
    <scope>NUCLEOTIDE SEQUENCE [LARGE SCALE GENOMIC DNA]</scope>
    <source>
        <strain evidence="4 5">PSR21</strain>
    </source>
</reference>
<comment type="caution">
    <text evidence="4">The sequence shown here is derived from an EMBL/GenBank/DDBJ whole genome shotgun (WGS) entry which is preliminary data.</text>
</comment>
<organism evidence="4 5">
    <name type="scientific">Halomarina halobia</name>
    <dbReference type="NCBI Taxonomy" id="3033386"/>
    <lineage>
        <taxon>Archaea</taxon>
        <taxon>Methanobacteriati</taxon>
        <taxon>Methanobacteriota</taxon>
        <taxon>Stenosarchaea group</taxon>
        <taxon>Halobacteria</taxon>
        <taxon>Halobacteriales</taxon>
        <taxon>Natronomonadaceae</taxon>
        <taxon>Halomarina</taxon>
    </lineage>
</organism>
<dbReference type="PANTHER" id="PTHR43333">
    <property type="entry name" value="2-HACID_DH_C DOMAIN-CONTAINING PROTEIN"/>
    <property type="match status" value="1"/>
</dbReference>
<evidence type="ECO:0000256" key="1">
    <source>
        <dbReference type="ARBA" id="ARBA00023002"/>
    </source>
</evidence>
<dbReference type="Proteomes" id="UP001596547">
    <property type="component" value="Unassembled WGS sequence"/>
</dbReference>
<dbReference type="RefSeq" id="WP_276303727.1">
    <property type="nucleotide sequence ID" value="NZ_CP119992.1"/>
</dbReference>
<dbReference type="GeneID" id="79316334"/>
<dbReference type="AlphaFoldDB" id="A0ABD6A8X7"/>
<proteinExistence type="predicted"/>
<evidence type="ECO:0000313" key="5">
    <source>
        <dbReference type="Proteomes" id="UP001596547"/>
    </source>
</evidence>
<dbReference type="PANTHER" id="PTHR43333:SF1">
    <property type="entry name" value="D-ISOMER SPECIFIC 2-HYDROXYACID DEHYDROGENASE NAD-BINDING DOMAIN-CONTAINING PROTEIN"/>
    <property type="match status" value="1"/>
</dbReference>
<dbReference type="InterPro" id="IPR029753">
    <property type="entry name" value="D-isomer_DH_CS"/>
</dbReference>
<dbReference type="Gene3D" id="3.40.50.720">
    <property type="entry name" value="NAD(P)-binding Rossmann-like Domain"/>
    <property type="match status" value="2"/>
</dbReference>
<dbReference type="Pfam" id="PF02826">
    <property type="entry name" value="2-Hacid_dh_C"/>
    <property type="match status" value="1"/>
</dbReference>
<dbReference type="SUPFAM" id="SSF52283">
    <property type="entry name" value="Formate/glycerate dehydrogenase catalytic domain-like"/>
    <property type="match status" value="1"/>
</dbReference>
<evidence type="ECO:0000259" key="3">
    <source>
        <dbReference type="Pfam" id="PF02826"/>
    </source>
</evidence>
<dbReference type="SUPFAM" id="SSF51735">
    <property type="entry name" value="NAD(P)-binding Rossmann-fold domains"/>
    <property type="match status" value="1"/>
</dbReference>
<keyword evidence="1 4" id="KW-0560">Oxidoreductase</keyword>
<name>A0ABD6A8X7_9EURY</name>
<dbReference type="EMBL" id="JBHTBF010000002">
    <property type="protein sequence ID" value="MFC7317013.1"/>
    <property type="molecule type" value="Genomic_DNA"/>
</dbReference>